<dbReference type="Pfam" id="PF00589">
    <property type="entry name" value="Phage_integrase"/>
    <property type="match status" value="1"/>
</dbReference>
<evidence type="ECO:0000313" key="7">
    <source>
        <dbReference type="Proteomes" id="UP001595681"/>
    </source>
</evidence>
<name>A0ABV7NDJ7_9SPHN</name>
<dbReference type="PANTHER" id="PTHR30349">
    <property type="entry name" value="PHAGE INTEGRASE-RELATED"/>
    <property type="match status" value="1"/>
</dbReference>
<dbReference type="PANTHER" id="PTHR30349:SF41">
    <property type="entry name" value="INTEGRASE_RECOMBINASE PROTEIN MJ0367-RELATED"/>
    <property type="match status" value="1"/>
</dbReference>
<accession>A0ABV7NDJ7</accession>
<comment type="similarity">
    <text evidence="1">Belongs to the 'phage' integrase family.</text>
</comment>
<gene>
    <name evidence="6" type="ORF">ACFOKF_10240</name>
</gene>
<dbReference type="CDD" id="cd00397">
    <property type="entry name" value="DNA_BRE_C"/>
    <property type="match status" value="1"/>
</dbReference>
<keyword evidence="2" id="KW-0229">DNA integration</keyword>
<dbReference type="InterPro" id="IPR002104">
    <property type="entry name" value="Integrase_catalytic"/>
</dbReference>
<evidence type="ECO:0000256" key="3">
    <source>
        <dbReference type="ARBA" id="ARBA00023125"/>
    </source>
</evidence>
<evidence type="ECO:0000256" key="2">
    <source>
        <dbReference type="ARBA" id="ARBA00022908"/>
    </source>
</evidence>
<dbReference type="InterPro" id="IPR050090">
    <property type="entry name" value="Tyrosine_recombinase_XerCD"/>
</dbReference>
<sequence length="455" mass="51276">MRNFSKIIINHHGHFKIIGDDGSVDASFNRYLEYLISQKYSATTIKRYLEVVSVFLDYLSELGVYPVARDIIKLNNAIQIYCAIRQNPAYFRSFKKSSEIDGHDIADWAPNIISTFGYTPIESQPLTAPLNLFLRLSNSTQRMDREPFDISQAKGGIVPENAFELSPRQMYARRSKSIIAGNIRTSALSSGGRISAIGGRAKRTGGYDKYLDFPVERLPALLNEARSQRDRLFWVLLASTGLRSSEALNITWAEISFERQAISAPDLDRLAMLGVPYLERDKGRTTRNVAIIPVLKRLLFDTLVAYRQTEYQHHAGHPFVLQDILPGMQGRPYHLVSDTGRLKSFKAACKRATIIHPSPGGTWVLHSLRHLFGVYMLNYMPVPGGYGLSKAEVQYLMGHQSITSTDHYAREDRLILEGKLIFAELQADPARDGWRSLPEHIAARYIAEAARLTAS</sequence>
<dbReference type="RefSeq" id="WP_380795451.1">
    <property type="nucleotide sequence ID" value="NZ_JBHRVU010000004.1"/>
</dbReference>
<reference evidence="7" key="1">
    <citation type="journal article" date="2019" name="Int. J. Syst. Evol. Microbiol.">
        <title>The Global Catalogue of Microorganisms (GCM) 10K type strain sequencing project: providing services to taxonomists for standard genome sequencing and annotation.</title>
        <authorList>
            <consortium name="The Broad Institute Genomics Platform"/>
            <consortium name="The Broad Institute Genome Sequencing Center for Infectious Disease"/>
            <person name="Wu L."/>
            <person name="Ma J."/>
        </authorList>
    </citation>
    <scope>NUCLEOTIDE SEQUENCE [LARGE SCALE GENOMIC DNA]</scope>
    <source>
        <strain evidence="7">CCM 7491</strain>
    </source>
</reference>
<keyword evidence="4" id="KW-0233">DNA recombination</keyword>
<dbReference type="InterPro" id="IPR011010">
    <property type="entry name" value="DNA_brk_join_enz"/>
</dbReference>
<evidence type="ECO:0000313" key="6">
    <source>
        <dbReference type="EMBL" id="MFC3441561.1"/>
    </source>
</evidence>
<evidence type="ECO:0000256" key="4">
    <source>
        <dbReference type="ARBA" id="ARBA00023172"/>
    </source>
</evidence>
<dbReference type="Gene3D" id="1.10.443.10">
    <property type="entry name" value="Intergrase catalytic core"/>
    <property type="match status" value="1"/>
</dbReference>
<keyword evidence="7" id="KW-1185">Reference proteome</keyword>
<comment type="caution">
    <text evidence="6">The sequence shown here is derived from an EMBL/GenBank/DDBJ whole genome shotgun (WGS) entry which is preliminary data.</text>
</comment>
<proteinExistence type="inferred from homology"/>
<dbReference type="EMBL" id="JBHRVU010000004">
    <property type="protein sequence ID" value="MFC3441561.1"/>
    <property type="molecule type" value="Genomic_DNA"/>
</dbReference>
<keyword evidence="3" id="KW-0238">DNA-binding</keyword>
<organism evidence="6 7">
    <name type="scientific">Sphingobium rhizovicinum</name>
    <dbReference type="NCBI Taxonomy" id="432308"/>
    <lineage>
        <taxon>Bacteria</taxon>
        <taxon>Pseudomonadati</taxon>
        <taxon>Pseudomonadota</taxon>
        <taxon>Alphaproteobacteria</taxon>
        <taxon>Sphingomonadales</taxon>
        <taxon>Sphingomonadaceae</taxon>
        <taxon>Sphingobium</taxon>
    </lineage>
</organism>
<feature type="domain" description="Tyr recombinase" evidence="5">
    <location>
        <begin position="208"/>
        <end position="421"/>
    </location>
</feature>
<dbReference type="InterPro" id="IPR013762">
    <property type="entry name" value="Integrase-like_cat_sf"/>
</dbReference>
<dbReference type="SUPFAM" id="SSF56349">
    <property type="entry name" value="DNA breaking-rejoining enzymes"/>
    <property type="match status" value="1"/>
</dbReference>
<evidence type="ECO:0000256" key="1">
    <source>
        <dbReference type="ARBA" id="ARBA00008857"/>
    </source>
</evidence>
<evidence type="ECO:0000259" key="5">
    <source>
        <dbReference type="PROSITE" id="PS51898"/>
    </source>
</evidence>
<dbReference type="Proteomes" id="UP001595681">
    <property type="component" value="Unassembled WGS sequence"/>
</dbReference>
<dbReference type="PROSITE" id="PS51898">
    <property type="entry name" value="TYR_RECOMBINASE"/>
    <property type="match status" value="1"/>
</dbReference>
<protein>
    <submittedName>
        <fullName evidence="6">Tyrosine-type recombinase/integrase</fullName>
    </submittedName>
</protein>